<dbReference type="SUPFAM" id="SSF46626">
    <property type="entry name" value="Cytochrome c"/>
    <property type="match status" value="3"/>
</dbReference>
<keyword evidence="11" id="KW-1185">Reference proteome</keyword>
<proteinExistence type="predicted"/>
<evidence type="ECO:0000256" key="8">
    <source>
        <dbReference type="SAM" id="SignalP"/>
    </source>
</evidence>
<feature type="domain" description="Cytochrome c" evidence="9">
    <location>
        <begin position="75"/>
        <end position="163"/>
    </location>
</feature>
<organism evidence="10 11">
    <name type="scientific">Jiella avicenniae</name>
    <dbReference type="NCBI Taxonomy" id="2907202"/>
    <lineage>
        <taxon>Bacteria</taxon>
        <taxon>Pseudomonadati</taxon>
        <taxon>Pseudomonadota</taxon>
        <taxon>Alphaproteobacteria</taxon>
        <taxon>Hyphomicrobiales</taxon>
        <taxon>Aurantimonadaceae</taxon>
        <taxon>Jiella</taxon>
    </lineage>
</organism>
<keyword evidence="1" id="KW-0813">Transport</keyword>
<dbReference type="InterPro" id="IPR050597">
    <property type="entry name" value="Cytochrome_c_Oxidase_Subunit"/>
</dbReference>
<feature type="domain" description="Cytochrome c" evidence="9">
    <location>
        <begin position="327"/>
        <end position="418"/>
    </location>
</feature>
<evidence type="ECO:0000256" key="7">
    <source>
        <dbReference type="SAM" id="MobiDB-lite"/>
    </source>
</evidence>
<evidence type="ECO:0000256" key="6">
    <source>
        <dbReference type="PROSITE-ProRule" id="PRU00433"/>
    </source>
</evidence>
<feature type="region of interest" description="Disordered" evidence="7">
    <location>
        <begin position="276"/>
        <end position="308"/>
    </location>
</feature>
<evidence type="ECO:0000256" key="5">
    <source>
        <dbReference type="ARBA" id="ARBA00023004"/>
    </source>
</evidence>
<evidence type="ECO:0000313" key="10">
    <source>
        <dbReference type="EMBL" id="MCE7027597.1"/>
    </source>
</evidence>
<evidence type="ECO:0000256" key="3">
    <source>
        <dbReference type="ARBA" id="ARBA00022723"/>
    </source>
</evidence>
<reference evidence="10" key="1">
    <citation type="submission" date="2022-01" db="EMBL/GenBank/DDBJ databases">
        <title>Jiella avicenniae sp. nov., a novel endophytic bacterium isolated from bark of Avicennia marina.</title>
        <authorList>
            <person name="Tuo L."/>
        </authorList>
    </citation>
    <scope>NUCLEOTIDE SEQUENCE</scope>
    <source>
        <strain evidence="10">CBK1P-4</strain>
    </source>
</reference>
<evidence type="ECO:0000259" key="9">
    <source>
        <dbReference type="PROSITE" id="PS51007"/>
    </source>
</evidence>
<dbReference type="PROSITE" id="PS51007">
    <property type="entry name" value="CYTC"/>
    <property type="match status" value="3"/>
</dbReference>
<dbReference type="GO" id="GO:0009055">
    <property type="term" value="F:electron transfer activity"/>
    <property type="evidence" value="ECO:0007669"/>
    <property type="project" value="InterPro"/>
</dbReference>
<keyword evidence="3 6" id="KW-0479">Metal-binding</keyword>
<dbReference type="Gene3D" id="1.10.760.10">
    <property type="entry name" value="Cytochrome c-like domain"/>
    <property type="match status" value="3"/>
</dbReference>
<keyword evidence="8" id="KW-0732">Signal</keyword>
<dbReference type="Proteomes" id="UP001139035">
    <property type="component" value="Unassembled WGS sequence"/>
</dbReference>
<dbReference type="Pfam" id="PF13442">
    <property type="entry name" value="Cytochrome_CBB3"/>
    <property type="match status" value="1"/>
</dbReference>
<dbReference type="AlphaFoldDB" id="A0A9X1T467"/>
<dbReference type="RefSeq" id="WP_233718584.1">
    <property type="nucleotide sequence ID" value="NZ_JAJUWU010000004.1"/>
</dbReference>
<feature type="domain" description="Cytochrome c" evidence="9">
    <location>
        <begin position="186"/>
        <end position="277"/>
    </location>
</feature>
<dbReference type="PANTHER" id="PTHR33751">
    <property type="entry name" value="CBB3-TYPE CYTOCHROME C OXIDASE SUBUNIT FIXP"/>
    <property type="match status" value="1"/>
</dbReference>
<evidence type="ECO:0000313" key="11">
    <source>
        <dbReference type="Proteomes" id="UP001139035"/>
    </source>
</evidence>
<dbReference type="GO" id="GO:0046872">
    <property type="term" value="F:metal ion binding"/>
    <property type="evidence" value="ECO:0007669"/>
    <property type="project" value="UniProtKB-KW"/>
</dbReference>
<evidence type="ECO:0000256" key="4">
    <source>
        <dbReference type="ARBA" id="ARBA00022982"/>
    </source>
</evidence>
<evidence type="ECO:0000256" key="1">
    <source>
        <dbReference type="ARBA" id="ARBA00022448"/>
    </source>
</evidence>
<sequence length="424" mass="45751">MKLSVNLTRRRVVAAIVLVALAPFALAASGLVSIGASSGHFAPVGWFLHWTMQQTVSRRSWLVEEPDDVDLSDAALIQRGSGHFATGCAPCHAAPGVRQSEVVEHMTPMPPQLHVGGRIAEWTDRELFWIVQHGIKYSGMPAWPTQERPDEVWSMVAFLRALPDMTPERYRDLALGIDAGGAPDEIDMEAGGEALGGLDGIPREAVADCARCHGTDGMGRGPKGAFPIIAGQPQAYLAATLKAYQMGTRQSGYMQSAAGRYDDAVLERLAAHYAGQPARAPEDAAVSDAAEADSAPEPARPSDTRPLTEVFDIDPAAATGVPVDRDETLALGRRIAETGLPERKIAACDSCHGPGGIARNPHFPRLDGQPAWYLETHLELWKEDHRGGTRFAHLMAPIAINMTPEQIEAVSLWYESRNVRPVGE</sequence>
<feature type="signal peptide" evidence="8">
    <location>
        <begin position="1"/>
        <end position="27"/>
    </location>
</feature>
<feature type="compositionally biased region" description="Low complexity" evidence="7">
    <location>
        <begin position="283"/>
        <end position="297"/>
    </location>
</feature>
<comment type="caution">
    <text evidence="10">The sequence shown here is derived from an EMBL/GenBank/DDBJ whole genome shotgun (WGS) entry which is preliminary data.</text>
</comment>
<keyword evidence="5 6" id="KW-0408">Iron</keyword>
<dbReference type="InterPro" id="IPR036909">
    <property type="entry name" value="Cyt_c-like_dom_sf"/>
</dbReference>
<name>A0A9X1T467_9HYPH</name>
<gene>
    <name evidence="10" type="ORF">LZD57_06310</name>
</gene>
<protein>
    <submittedName>
        <fullName evidence="10">C-type cytochrome</fullName>
    </submittedName>
</protein>
<evidence type="ECO:0000256" key="2">
    <source>
        <dbReference type="ARBA" id="ARBA00022617"/>
    </source>
</evidence>
<dbReference type="PANTHER" id="PTHR33751:SF9">
    <property type="entry name" value="CYTOCHROME C4"/>
    <property type="match status" value="1"/>
</dbReference>
<dbReference type="Pfam" id="PF00034">
    <property type="entry name" value="Cytochrom_C"/>
    <property type="match status" value="1"/>
</dbReference>
<accession>A0A9X1T467</accession>
<dbReference type="EMBL" id="JAJUWU010000004">
    <property type="protein sequence ID" value="MCE7027597.1"/>
    <property type="molecule type" value="Genomic_DNA"/>
</dbReference>
<keyword evidence="4" id="KW-0249">Electron transport</keyword>
<feature type="chain" id="PRO_5040754576" evidence="8">
    <location>
        <begin position="28"/>
        <end position="424"/>
    </location>
</feature>
<keyword evidence="2 6" id="KW-0349">Heme</keyword>
<dbReference type="InterPro" id="IPR009056">
    <property type="entry name" value="Cyt_c-like_dom"/>
</dbReference>
<dbReference type="GO" id="GO:0020037">
    <property type="term" value="F:heme binding"/>
    <property type="evidence" value="ECO:0007669"/>
    <property type="project" value="InterPro"/>
</dbReference>